<gene>
    <name evidence="3" type="ORF">ID47_07620</name>
</gene>
<dbReference type="InterPro" id="IPR001310">
    <property type="entry name" value="Histidine_triad_HIT"/>
</dbReference>
<dbReference type="PROSITE" id="PS51084">
    <property type="entry name" value="HIT_2"/>
    <property type="match status" value="1"/>
</dbReference>
<evidence type="ECO:0000313" key="4">
    <source>
        <dbReference type="Proteomes" id="UP000028926"/>
    </source>
</evidence>
<dbReference type="PANTHER" id="PTHR46648">
    <property type="entry name" value="HIT FAMILY PROTEIN 1"/>
    <property type="match status" value="1"/>
</dbReference>
<evidence type="ECO:0000313" key="3">
    <source>
        <dbReference type="EMBL" id="AIK96618.1"/>
    </source>
</evidence>
<reference evidence="3 4" key="1">
    <citation type="submission" date="2014-07" db="EMBL/GenBank/DDBJ databases">
        <title>Comparative genomic insights into amoeba endosymbionts belonging to the families of Holosporaceae and Candidatus Midichloriaceae within Rickettsiales.</title>
        <authorList>
            <person name="Wang Z."/>
            <person name="Wu M."/>
        </authorList>
    </citation>
    <scope>NUCLEOTIDE SEQUENCE [LARGE SCALE GENOMIC DNA]</scope>
    <source>
        <strain evidence="3">PRA3</strain>
    </source>
</reference>
<comment type="caution">
    <text evidence="1">Lacks conserved residue(s) required for the propagation of feature annotation.</text>
</comment>
<dbReference type="SUPFAM" id="SSF54197">
    <property type="entry name" value="HIT-like"/>
    <property type="match status" value="1"/>
</dbReference>
<sequence length="147" mass="16420">MFCDIVAGSSPCFKIWESESHLAFLSIFPNTQGATVVIPKKHFSSYAFEVPEEDFNALMKAAREVGLLLDKKLLDVGRTGMVLEGFGINHVHAKLFPLHGTATEGVWKPIKSSVRTYFNTYQGYISSHDSQRADDFELAALAEHIRQ</sequence>
<name>A0A077AYA0_9PROT</name>
<dbReference type="EMBL" id="CP008941">
    <property type="protein sequence ID" value="AIK96618.1"/>
    <property type="molecule type" value="Genomic_DNA"/>
</dbReference>
<feature type="domain" description="HIT" evidence="2">
    <location>
        <begin position="1"/>
        <end position="107"/>
    </location>
</feature>
<accession>A0A077AYA0</accession>
<keyword evidence="3" id="KW-0378">Hydrolase</keyword>
<dbReference type="PRINTS" id="PR00332">
    <property type="entry name" value="HISTRIAD"/>
</dbReference>
<proteinExistence type="predicted"/>
<dbReference type="InterPro" id="IPR036265">
    <property type="entry name" value="HIT-like_sf"/>
</dbReference>
<dbReference type="Pfam" id="PF01230">
    <property type="entry name" value="HIT"/>
    <property type="match status" value="1"/>
</dbReference>
<dbReference type="KEGG" id="paca:ID47_07620"/>
<dbReference type="InterPro" id="IPR011146">
    <property type="entry name" value="HIT-like"/>
</dbReference>
<dbReference type="GO" id="GO:0016787">
    <property type="term" value="F:hydrolase activity"/>
    <property type="evidence" value="ECO:0007669"/>
    <property type="project" value="UniProtKB-KW"/>
</dbReference>
<dbReference type="Proteomes" id="UP000028926">
    <property type="component" value="Chromosome"/>
</dbReference>
<protein>
    <submittedName>
        <fullName evidence="3">Diadenosine tetraphosphate hydrolase</fullName>
    </submittedName>
</protein>
<dbReference type="Gene3D" id="3.30.428.10">
    <property type="entry name" value="HIT-like"/>
    <property type="match status" value="1"/>
</dbReference>
<keyword evidence="4" id="KW-1185">Reference proteome</keyword>
<organism evidence="3 4">
    <name type="scientific">Candidatus Odyssella acanthamoebae</name>
    <dbReference type="NCBI Taxonomy" id="91604"/>
    <lineage>
        <taxon>Bacteria</taxon>
        <taxon>Pseudomonadati</taxon>
        <taxon>Pseudomonadota</taxon>
        <taxon>Alphaproteobacteria</taxon>
        <taxon>Holosporales</taxon>
        <taxon>Candidatus Paracaedibacteraceae</taxon>
        <taxon>Candidatus Odyssella</taxon>
    </lineage>
</organism>
<dbReference type="STRING" id="91604.ID47_07620"/>
<dbReference type="HOGENOM" id="CLU_056776_9_0_5"/>
<dbReference type="AlphaFoldDB" id="A0A077AYA0"/>
<evidence type="ECO:0000259" key="2">
    <source>
        <dbReference type="PROSITE" id="PS51084"/>
    </source>
</evidence>
<dbReference type="GO" id="GO:0009117">
    <property type="term" value="P:nucleotide metabolic process"/>
    <property type="evidence" value="ECO:0007669"/>
    <property type="project" value="TreeGrafter"/>
</dbReference>
<dbReference type="eggNOG" id="COG0537">
    <property type="taxonomic scope" value="Bacteria"/>
</dbReference>
<evidence type="ECO:0000256" key="1">
    <source>
        <dbReference type="PROSITE-ProRule" id="PRU00464"/>
    </source>
</evidence>
<dbReference type="PANTHER" id="PTHR46648:SF1">
    <property type="entry name" value="ADENOSINE 5'-MONOPHOSPHORAMIDASE HNT1"/>
    <property type="match status" value="1"/>
</dbReference>